<evidence type="ECO:0000259" key="6">
    <source>
        <dbReference type="PROSITE" id="PS52018"/>
    </source>
</evidence>
<gene>
    <name evidence="7" type="ORF">LCGC14_0525670</name>
</gene>
<proteinExistence type="predicted"/>
<dbReference type="GO" id="GO:0016757">
    <property type="term" value="F:glycosyltransferase activity"/>
    <property type="evidence" value="ECO:0007669"/>
    <property type="project" value="UniProtKB-KW"/>
</dbReference>
<dbReference type="EMBL" id="LAZR01000673">
    <property type="protein sequence ID" value="KKN61059.1"/>
    <property type="molecule type" value="Genomic_DNA"/>
</dbReference>
<evidence type="ECO:0000256" key="2">
    <source>
        <dbReference type="ARBA" id="ARBA00022676"/>
    </source>
</evidence>
<keyword evidence="5" id="KW-0238">DNA-binding</keyword>
<organism evidence="7">
    <name type="scientific">marine sediment metagenome</name>
    <dbReference type="NCBI Taxonomy" id="412755"/>
    <lineage>
        <taxon>unclassified sequences</taxon>
        <taxon>metagenomes</taxon>
        <taxon>ecological metagenomes</taxon>
    </lineage>
</organism>
<keyword evidence="1" id="KW-1277">Toxin-antitoxin system</keyword>
<dbReference type="PROSITE" id="PS52018">
    <property type="entry name" value="DART"/>
    <property type="match status" value="1"/>
</dbReference>
<evidence type="ECO:0000313" key="7">
    <source>
        <dbReference type="EMBL" id="KKN61059.1"/>
    </source>
</evidence>
<reference evidence="7" key="1">
    <citation type="journal article" date="2015" name="Nature">
        <title>Complex archaea that bridge the gap between prokaryotes and eukaryotes.</title>
        <authorList>
            <person name="Spang A."/>
            <person name="Saw J.H."/>
            <person name="Jorgensen S.L."/>
            <person name="Zaremba-Niedzwiedzka K."/>
            <person name="Martijn J."/>
            <person name="Lind A.E."/>
            <person name="van Eijk R."/>
            <person name="Schleper C."/>
            <person name="Guy L."/>
            <person name="Ettema T.J."/>
        </authorList>
    </citation>
    <scope>NUCLEOTIDE SEQUENCE</scope>
</reference>
<dbReference type="InterPro" id="IPR029494">
    <property type="entry name" value="DarT"/>
</dbReference>
<comment type="caution">
    <text evidence="7">The sequence shown here is derived from an EMBL/GenBank/DDBJ whole genome shotgun (WGS) entry which is preliminary data.</text>
</comment>
<dbReference type="Pfam" id="PF14487">
    <property type="entry name" value="DarT"/>
    <property type="match status" value="1"/>
</dbReference>
<evidence type="ECO:0000256" key="3">
    <source>
        <dbReference type="ARBA" id="ARBA00022679"/>
    </source>
</evidence>
<evidence type="ECO:0000256" key="5">
    <source>
        <dbReference type="ARBA" id="ARBA00023125"/>
    </source>
</evidence>
<evidence type="ECO:0000256" key="4">
    <source>
        <dbReference type="ARBA" id="ARBA00022695"/>
    </source>
</evidence>
<protein>
    <recommendedName>
        <fullName evidence="6">DarT domain-containing protein</fullName>
    </recommendedName>
</protein>
<dbReference type="GO" id="GO:0016779">
    <property type="term" value="F:nucleotidyltransferase activity"/>
    <property type="evidence" value="ECO:0007669"/>
    <property type="project" value="UniProtKB-KW"/>
</dbReference>
<keyword evidence="2" id="KW-0328">Glycosyltransferase</keyword>
<dbReference type="AlphaFoldDB" id="A0A0F9S1T0"/>
<keyword evidence="4" id="KW-0548">Nucleotidyltransferase</keyword>
<keyword evidence="3" id="KW-0808">Transferase</keyword>
<sequence>MVLYNKYNKYGNSSPKLSEVLKEKGVRKLIHITDYSNLPSILSKGLISQNTLNRDRISYTSNISKSVQRICKRNMKNNYGVDIRDYVRLFFTGNTPMLRSICFSRKKHNQTIVLQINPNVLDKKNSYFTDISCNRSDFELFNSAKEVDKLEMLDWEILSNDFDLIIRNCTEESKKNEYVGKRGAELLIPERISSNYISKKIFVFSFDAAGRVNRLLNENNIHGVKIKIDNKRKYFPAFPYSDVYWDKVNGNVLPANSIFERKDYELWKVEEENKKTRITEI</sequence>
<accession>A0A0F9S1T0</accession>
<dbReference type="GO" id="GO:0003677">
    <property type="term" value="F:DNA binding"/>
    <property type="evidence" value="ECO:0007669"/>
    <property type="project" value="UniProtKB-KW"/>
</dbReference>
<evidence type="ECO:0000256" key="1">
    <source>
        <dbReference type="ARBA" id="ARBA00022649"/>
    </source>
</evidence>
<feature type="domain" description="DarT" evidence="6">
    <location>
        <begin position="27"/>
        <end position="236"/>
    </location>
</feature>
<name>A0A0F9S1T0_9ZZZZ</name>